<comment type="caution">
    <text evidence="2">The sequence shown here is derived from an EMBL/GenBank/DDBJ whole genome shotgun (WGS) entry which is preliminary data.</text>
</comment>
<evidence type="ECO:0000313" key="3">
    <source>
        <dbReference type="Proteomes" id="UP000194266"/>
    </source>
</evidence>
<proteinExistence type="predicted"/>
<name>A0ABX3YIG3_9ACTN</name>
<evidence type="ECO:0000256" key="1">
    <source>
        <dbReference type="SAM" id="MobiDB-lite"/>
    </source>
</evidence>
<organism evidence="2 3">
    <name type="scientific">Streptomyces pharetrae CZA14</name>
    <dbReference type="NCBI Taxonomy" id="1144883"/>
    <lineage>
        <taxon>Bacteria</taxon>
        <taxon>Bacillati</taxon>
        <taxon>Actinomycetota</taxon>
        <taxon>Actinomycetes</taxon>
        <taxon>Kitasatosporales</taxon>
        <taxon>Streptomycetaceae</taxon>
        <taxon>Streptomyces</taxon>
    </lineage>
</organism>
<reference evidence="2 3" key="1">
    <citation type="submission" date="2016-12" db="EMBL/GenBank/DDBJ databases">
        <title>Genome Mining:The Detection of Biosynthetic Gene Clusters to Aid in the Expression of Curamycin A produced by Streptomyces sp. strain CZA14.</title>
        <authorList>
            <person name="Durrell K.A."/>
            <person name="Kirby B.M."/>
            <person name="Khan W."/>
            <person name="Mthethwa T."/>
            <person name="Le Roes-Hill M."/>
        </authorList>
    </citation>
    <scope>NUCLEOTIDE SEQUENCE [LARGE SCALE GENOMIC DNA]</scope>
    <source>
        <strain evidence="2 3">CZA14</strain>
    </source>
</reference>
<accession>A0ABX3YIG3</accession>
<keyword evidence="3" id="KW-1185">Reference proteome</keyword>
<protein>
    <submittedName>
        <fullName evidence="2">Uncharacterized protein</fullName>
    </submittedName>
</protein>
<gene>
    <name evidence="2" type="ORF">OQI_17145</name>
</gene>
<dbReference type="EMBL" id="MRYD01000082">
    <property type="protein sequence ID" value="OSZ59286.1"/>
    <property type="molecule type" value="Genomic_DNA"/>
</dbReference>
<feature type="region of interest" description="Disordered" evidence="1">
    <location>
        <begin position="37"/>
        <end position="72"/>
    </location>
</feature>
<evidence type="ECO:0000313" key="2">
    <source>
        <dbReference type="EMBL" id="OSZ59286.1"/>
    </source>
</evidence>
<sequence length="72" mass="7748">MAVIGVLREPTPPTWWQANRHKVYGTAGLLIGYMIGSHFPGATDQQPQHPRPGHSTPAPSTPGHQPTETARG</sequence>
<dbReference type="Proteomes" id="UP000194266">
    <property type="component" value="Unassembled WGS sequence"/>
</dbReference>
<feature type="compositionally biased region" description="Polar residues" evidence="1">
    <location>
        <begin position="62"/>
        <end position="72"/>
    </location>
</feature>